<dbReference type="GO" id="GO:0003676">
    <property type="term" value="F:nucleic acid binding"/>
    <property type="evidence" value="ECO:0007669"/>
    <property type="project" value="InterPro"/>
</dbReference>
<dbReference type="InterPro" id="IPR012677">
    <property type="entry name" value="Nucleotide-bd_a/b_plait_sf"/>
</dbReference>
<evidence type="ECO:0000256" key="3">
    <source>
        <dbReference type="ARBA" id="ARBA00016439"/>
    </source>
</evidence>
<evidence type="ECO:0000256" key="2">
    <source>
        <dbReference type="ARBA" id="ARBA00009454"/>
    </source>
</evidence>
<sequence>AAGSPPQQRADRRRKGAAPPVRSLYDDVPGPRLGSTALTSGSPVSGVGIGLFLAEASSVFSPASMRQPRKTPLSPAQLDPFYAQGPSLTSEAQLDGTWVTVFGFPQGSVSYILLQLSQYGNVLKHMSNGGNWMHIRYQSRLQARIALSENGKIFGDSIVVGVSLLCLHHVNPLLKSVMENMERSSTASMSAVYTPAAQPVGTLVPPANSATRLSAARPLARAHNPFQIFSLPLSPHLEVVPDRPIPRKDASFLSKVLGYVFGW</sequence>
<name>A0A7K6S087_9AVES</name>
<dbReference type="GO" id="GO:0017056">
    <property type="term" value="F:structural constituent of nuclear pore"/>
    <property type="evidence" value="ECO:0007669"/>
    <property type="project" value="TreeGrafter"/>
</dbReference>
<dbReference type="OrthoDB" id="3365060at2759"/>
<evidence type="ECO:0000256" key="8">
    <source>
        <dbReference type="ARBA" id="ARBA00023132"/>
    </source>
</evidence>
<dbReference type="GO" id="GO:0051028">
    <property type="term" value="P:mRNA transport"/>
    <property type="evidence" value="ECO:0007669"/>
    <property type="project" value="UniProtKB-UniRule"/>
</dbReference>
<gene>
    <name evidence="16" type="primary">Nup35_1</name>
    <name evidence="16" type="ORF">RHYJUB_R04870</name>
</gene>
<dbReference type="PANTHER" id="PTHR21527">
    <property type="entry name" value="NUCLEOPORIN NUP35"/>
    <property type="match status" value="1"/>
</dbReference>
<feature type="non-terminal residue" evidence="16">
    <location>
        <position position="263"/>
    </location>
</feature>
<organism evidence="16 17">
    <name type="scientific">Rhynochetos jubatus</name>
    <name type="common">kagu</name>
    <dbReference type="NCBI Taxonomy" id="54386"/>
    <lineage>
        <taxon>Eukaryota</taxon>
        <taxon>Metazoa</taxon>
        <taxon>Chordata</taxon>
        <taxon>Craniata</taxon>
        <taxon>Vertebrata</taxon>
        <taxon>Euteleostomi</taxon>
        <taxon>Archelosauria</taxon>
        <taxon>Archosauria</taxon>
        <taxon>Dinosauria</taxon>
        <taxon>Saurischia</taxon>
        <taxon>Theropoda</taxon>
        <taxon>Coelurosauria</taxon>
        <taxon>Aves</taxon>
        <taxon>Neognathae</taxon>
        <taxon>Neoaves</taxon>
        <taxon>Phaethontimorphae</taxon>
        <taxon>Eurypygiformes</taxon>
        <taxon>Rhynochetidae</taxon>
        <taxon>Rhynochetos</taxon>
    </lineage>
</organism>
<dbReference type="PANTHER" id="PTHR21527:SF6">
    <property type="entry name" value="NUCLEOPORIN NUP35"/>
    <property type="match status" value="1"/>
</dbReference>
<dbReference type="GO" id="GO:0005543">
    <property type="term" value="F:phospholipid binding"/>
    <property type="evidence" value="ECO:0007669"/>
    <property type="project" value="TreeGrafter"/>
</dbReference>
<keyword evidence="17" id="KW-1185">Reference proteome</keyword>
<proteinExistence type="inferred from homology"/>
<evidence type="ECO:0000256" key="4">
    <source>
        <dbReference type="ARBA" id="ARBA00022448"/>
    </source>
</evidence>
<evidence type="ECO:0000256" key="6">
    <source>
        <dbReference type="ARBA" id="ARBA00022927"/>
    </source>
</evidence>
<comment type="similarity">
    <text evidence="2">Belongs to the Nup35 family.</text>
</comment>
<dbReference type="InterPro" id="IPR007846">
    <property type="entry name" value="RRM_NUP35_dom"/>
</dbReference>
<comment type="subcellular location">
    <subcellularLocation>
        <location evidence="1">Nucleus</location>
        <location evidence="1">Nuclear pore complex</location>
    </subcellularLocation>
</comment>
<evidence type="ECO:0000256" key="13">
    <source>
        <dbReference type="PROSITE-ProRule" id="PRU00804"/>
    </source>
</evidence>
<evidence type="ECO:0000313" key="16">
    <source>
        <dbReference type="EMBL" id="NWW91099.1"/>
    </source>
</evidence>
<keyword evidence="6" id="KW-0653">Protein transport</keyword>
<evidence type="ECO:0000256" key="14">
    <source>
        <dbReference type="SAM" id="MobiDB-lite"/>
    </source>
</evidence>
<dbReference type="GO" id="GO:0006999">
    <property type="term" value="P:nuclear pore organization"/>
    <property type="evidence" value="ECO:0007669"/>
    <property type="project" value="TreeGrafter"/>
</dbReference>
<protein>
    <recommendedName>
        <fullName evidence="3">Nucleoporin NUP35</fullName>
    </recommendedName>
    <alternativeName>
        <fullName evidence="12">35 kDa nucleoporin</fullName>
    </alternativeName>
    <alternativeName>
        <fullName evidence="11">Nuclear pore complex protein Nup53</fullName>
    </alternativeName>
    <alternativeName>
        <fullName evidence="10">Nucleoporin NUP53</fullName>
    </alternativeName>
</protein>
<dbReference type="PROSITE" id="PS51472">
    <property type="entry name" value="RRM_NUP35"/>
    <property type="match status" value="1"/>
</dbReference>
<evidence type="ECO:0000256" key="11">
    <source>
        <dbReference type="ARBA" id="ARBA00030113"/>
    </source>
</evidence>
<keyword evidence="5 13" id="KW-0509">mRNA transport</keyword>
<reference evidence="16 17" key="1">
    <citation type="submission" date="2019-09" db="EMBL/GenBank/DDBJ databases">
        <title>Bird 10,000 Genomes (B10K) Project - Family phase.</title>
        <authorList>
            <person name="Zhang G."/>
        </authorList>
    </citation>
    <scope>NUCLEOTIDE SEQUENCE [LARGE SCALE GENOMIC DNA]</scope>
    <source>
        <strain evidence="16">B10K-DU-029-58</strain>
        <tissue evidence="16">Muscle</tissue>
    </source>
</reference>
<evidence type="ECO:0000256" key="9">
    <source>
        <dbReference type="ARBA" id="ARBA00023242"/>
    </source>
</evidence>
<dbReference type="AlphaFoldDB" id="A0A7K6S087"/>
<evidence type="ECO:0000256" key="10">
    <source>
        <dbReference type="ARBA" id="ARBA00029997"/>
    </source>
</evidence>
<dbReference type="Pfam" id="PF05172">
    <property type="entry name" value="RRM_Nup35"/>
    <property type="match status" value="1"/>
</dbReference>
<dbReference type="SUPFAM" id="SSF54928">
    <property type="entry name" value="RNA-binding domain, RBD"/>
    <property type="match status" value="1"/>
</dbReference>
<keyword evidence="4 13" id="KW-0813">Transport</keyword>
<keyword evidence="8 13" id="KW-0906">Nuclear pore complex</keyword>
<dbReference type="GO" id="GO:0006607">
    <property type="term" value="P:NLS-bearing protein import into nucleus"/>
    <property type="evidence" value="ECO:0007669"/>
    <property type="project" value="TreeGrafter"/>
</dbReference>
<evidence type="ECO:0000256" key="1">
    <source>
        <dbReference type="ARBA" id="ARBA00004567"/>
    </source>
</evidence>
<dbReference type="GO" id="GO:0044613">
    <property type="term" value="C:nuclear pore central transport channel"/>
    <property type="evidence" value="ECO:0007669"/>
    <property type="project" value="TreeGrafter"/>
</dbReference>
<dbReference type="InterPro" id="IPR035979">
    <property type="entry name" value="RBD_domain_sf"/>
</dbReference>
<evidence type="ECO:0000256" key="5">
    <source>
        <dbReference type="ARBA" id="ARBA00022816"/>
    </source>
</evidence>
<accession>A0A7K6S087</accession>
<dbReference type="Gene3D" id="3.30.70.330">
    <property type="match status" value="1"/>
</dbReference>
<evidence type="ECO:0000256" key="7">
    <source>
        <dbReference type="ARBA" id="ARBA00023010"/>
    </source>
</evidence>
<dbReference type="GO" id="GO:0044615">
    <property type="term" value="C:nuclear pore nuclear basket"/>
    <property type="evidence" value="ECO:0007669"/>
    <property type="project" value="TreeGrafter"/>
</dbReference>
<evidence type="ECO:0000259" key="15">
    <source>
        <dbReference type="PROSITE" id="PS51472"/>
    </source>
</evidence>
<comment type="caution">
    <text evidence="16">The sequence shown here is derived from an EMBL/GenBank/DDBJ whole genome shotgun (WGS) entry which is preliminary data.</text>
</comment>
<evidence type="ECO:0000256" key="12">
    <source>
        <dbReference type="ARBA" id="ARBA00030250"/>
    </source>
</evidence>
<dbReference type="FunFam" id="3.30.70.330:FF:000095">
    <property type="entry name" value="Putative Nucleoporin NUP53"/>
    <property type="match status" value="1"/>
</dbReference>
<feature type="domain" description="RRM Nup35-type" evidence="15">
    <location>
        <begin position="93"/>
        <end position="172"/>
    </location>
</feature>
<feature type="region of interest" description="Disordered" evidence="14">
    <location>
        <begin position="1"/>
        <end position="39"/>
    </location>
</feature>
<keyword evidence="9 13" id="KW-0539">Nucleus</keyword>
<dbReference type="Proteomes" id="UP000570016">
    <property type="component" value="Unassembled WGS sequence"/>
</dbReference>
<dbReference type="EMBL" id="VZRY01003519">
    <property type="protein sequence ID" value="NWW91099.1"/>
    <property type="molecule type" value="Genomic_DNA"/>
</dbReference>
<evidence type="ECO:0000313" key="17">
    <source>
        <dbReference type="Proteomes" id="UP000570016"/>
    </source>
</evidence>
<keyword evidence="7" id="KW-0811">Translocation</keyword>
<feature type="non-terminal residue" evidence="16">
    <location>
        <position position="1"/>
    </location>
</feature>